<evidence type="ECO:0000313" key="4">
    <source>
        <dbReference type="EMBL" id="KIK46995.1"/>
    </source>
</evidence>
<dbReference type="Pfam" id="PF05049">
    <property type="entry name" value="IIGP"/>
    <property type="match status" value="1"/>
</dbReference>
<dbReference type="OrthoDB" id="422720at2759"/>
<dbReference type="AlphaFoldDB" id="A0A0D0A9Y9"/>
<accession>A0A0D0A9Y9</accession>
<dbReference type="PANTHER" id="PTHR14143">
    <property type="entry name" value="INTERFERON-INDUCIBLE GTPASE FAMILY MEMBER"/>
    <property type="match status" value="1"/>
</dbReference>
<dbReference type="Gene3D" id="3.40.50.300">
    <property type="entry name" value="P-loop containing nucleotide triphosphate hydrolases"/>
    <property type="match status" value="1"/>
</dbReference>
<dbReference type="GO" id="GO:0016020">
    <property type="term" value="C:membrane"/>
    <property type="evidence" value="ECO:0007669"/>
    <property type="project" value="InterPro"/>
</dbReference>
<dbReference type="PANTHER" id="PTHR14143:SF1">
    <property type="entry name" value="IRG-TYPE G DOMAIN-CONTAINING PROTEIN"/>
    <property type="match status" value="1"/>
</dbReference>
<dbReference type="InterPro" id="IPR027417">
    <property type="entry name" value="P-loop_NTPase"/>
</dbReference>
<comment type="similarity">
    <text evidence="1">Belongs to the TRAFAC class dynamin-like GTPase superfamily. IRG family.</text>
</comment>
<dbReference type="SUPFAM" id="SSF52540">
    <property type="entry name" value="P-loop containing nucleoside triphosphate hydrolases"/>
    <property type="match status" value="1"/>
</dbReference>
<dbReference type="HOGENOM" id="CLU_034479_0_0_1"/>
<feature type="domain" description="IRG-type G" evidence="3">
    <location>
        <begin position="138"/>
        <end position="332"/>
    </location>
</feature>
<name>A0A0D0A9Y9_9AGAM</name>
<dbReference type="InParanoid" id="A0A0D0A9Y9"/>
<dbReference type="InterPro" id="IPR007743">
    <property type="entry name" value="Immunity-related_GTPase-like"/>
</dbReference>
<dbReference type="PROSITE" id="PS51716">
    <property type="entry name" value="G_IRG"/>
    <property type="match status" value="1"/>
</dbReference>
<protein>
    <submittedName>
        <fullName evidence="4">Unplaced genomic scaffold CY34scaffold_21, whole genome shotgun sequence</fullName>
    </submittedName>
</protein>
<dbReference type="InterPro" id="IPR030385">
    <property type="entry name" value="G_IRG_dom"/>
</dbReference>
<keyword evidence="2" id="KW-0175">Coiled coil</keyword>
<gene>
    <name evidence="4" type="ORF">CY34DRAFT_75032</name>
</gene>
<proteinExistence type="inferred from homology"/>
<sequence>MAAIAASLWSDFFVAISGWGKDRATQAEGRAVQARALAASLQERTEAERAAHAAEERAERAQKHLEEQEQIIVEDARRAEEARLTIEQLQQLAAEAGRRAEEARLAVERKWFEGVCPECRPSDEDITRMKAQYNYSPGFVHIAVVGSAGAGKSSFINAVRGLSNRDPGAAPAGIVETTATVTRYADPHQDSRMVWYDVPGSGTPNVSDWQYFNDKGLYIFDCIIVLTDSRVLESDLAILRTCEQFKNIDAFIVRSKSDQHVNNMVCERMPQGFDPSDPDMDAETRAHFLLTKLEERQRFIDETSQNVQMHLERGNLVPKKAYVVCMDAMAATVRKIRSSKAIDEADLLSDVRGCVLRRLQSGC</sequence>
<dbReference type="EMBL" id="KN835152">
    <property type="protein sequence ID" value="KIK46995.1"/>
    <property type="molecule type" value="Genomic_DNA"/>
</dbReference>
<reference evidence="5" key="2">
    <citation type="submission" date="2015-01" db="EMBL/GenBank/DDBJ databases">
        <title>Evolutionary Origins and Diversification of the Mycorrhizal Mutualists.</title>
        <authorList>
            <consortium name="DOE Joint Genome Institute"/>
            <consortium name="Mycorrhizal Genomics Consortium"/>
            <person name="Kohler A."/>
            <person name="Kuo A."/>
            <person name="Nagy L.G."/>
            <person name="Floudas D."/>
            <person name="Copeland A."/>
            <person name="Barry K.W."/>
            <person name="Cichocki N."/>
            <person name="Veneault-Fourrey C."/>
            <person name="LaButti K."/>
            <person name="Lindquist E.A."/>
            <person name="Lipzen A."/>
            <person name="Lundell T."/>
            <person name="Morin E."/>
            <person name="Murat C."/>
            <person name="Riley R."/>
            <person name="Ohm R."/>
            <person name="Sun H."/>
            <person name="Tunlid A."/>
            <person name="Henrissat B."/>
            <person name="Grigoriev I.V."/>
            <person name="Hibbett D.S."/>
            <person name="Martin F."/>
        </authorList>
    </citation>
    <scope>NUCLEOTIDE SEQUENCE [LARGE SCALE GENOMIC DNA]</scope>
    <source>
        <strain evidence="5">UH-Slu-Lm8-n1</strain>
    </source>
</reference>
<evidence type="ECO:0000313" key="5">
    <source>
        <dbReference type="Proteomes" id="UP000054485"/>
    </source>
</evidence>
<reference evidence="4 5" key="1">
    <citation type="submission" date="2014-04" db="EMBL/GenBank/DDBJ databases">
        <authorList>
            <consortium name="DOE Joint Genome Institute"/>
            <person name="Kuo A."/>
            <person name="Ruytinx J."/>
            <person name="Rineau F."/>
            <person name="Colpaert J."/>
            <person name="Kohler A."/>
            <person name="Nagy L.G."/>
            <person name="Floudas D."/>
            <person name="Copeland A."/>
            <person name="Barry K.W."/>
            <person name="Cichocki N."/>
            <person name="Veneault-Fourrey C."/>
            <person name="LaButti K."/>
            <person name="Lindquist E.A."/>
            <person name="Lipzen A."/>
            <person name="Lundell T."/>
            <person name="Morin E."/>
            <person name="Murat C."/>
            <person name="Sun H."/>
            <person name="Tunlid A."/>
            <person name="Henrissat B."/>
            <person name="Grigoriev I.V."/>
            <person name="Hibbett D.S."/>
            <person name="Martin F."/>
            <person name="Nordberg H.P."/>
            <person name="Cantor M.N."/>
            <person name="Hua S.X."/>
        </authorList>
    </citation>
    <scope>NUCLEOTIDE SEQUENCE [LARGE SCALE GENOMIC DNA]</scope>
    <source>
        <strain evidence="4 5">UH-Slu-Lm8-n1</strain>
    </source>
</reference>
<evidence type="ECO:0000259" key="3">
    <source>
        <dbReference type="PROSITE" id="PS51716"/>
    </source>
</evidence>
<feature type="coiled-coil region" evidence="2">
    <location>
        <begin position="24"/>
        <end position="106"/>
    </location>
</feature>
<evidence type="ECO:0000256" key="2">
    <source>
        <dbReference type="SAM" id="Coils"/>
    </source>
</evidence>
<keyword evidence="5" id="KW-1185">Reference proteome</keyword>
<organism evidence="4 5">
    <name type="scientific">Suillus luteus UH-Slu-Lm8-n1</name>
    <dbReference type="NCBI Taxonomy" id="930992"/>
    <lineage>
        <taxon>Eukaryota</taxon>
        <taxon>Fungi</taxon>
        <taxon>Dikarya</taxon>
        <taxon>Basidiomycota</taxon>
        <taxon>Agaricomycotina</taxon>
        <taxon>Agaricomycetes</taxon>
        <taxon>Agaricomycetidae</taxon>
        <taxon>Boletales</taxon>
        <taxon>Suillineae</taxon>
        <taxon>Suillaceae</taxon>
        <taxon>Suillus</taxon>
    </lineage>
</organism>
<dbReference type="GO" id="GO:0005525">
    <property type="term" value="F:GTP binding"/>
    <property type="evidence" value="ECO:0007669"/>
    <property type="project" value="InterPro"/>
</dbReference>
<evidence type="ECO:0000256" key="1">
    <source>
        <dbReference type="ARBA" id="ARBA00005429"/>
    </source>
</evidence>
<dbReference type="Proteomes" id="UP000054485">
    <property type="component" value="Unassembled WGS sequence"/>
</dbReference>